<dbReference type="AlphaFoldDB" id="A0A0G2EIR6"/>
<reference evidence="1 2" key="1">
    <citation type="submission" date="2015-03" db="EMBL/GenBank/DDBJ databases">
        <authorList>
            <person name="Morales-Cruz A."/>
            <person name="Amrine K.C."/>
            <person name="Cantu D."/>
        </authorList>
    </citation>
    <scope>NUCLEOTIDE SEQUENCE [LARGE SCALE GENOMIC DNA]</scope>
    <source>
        <strain evidence="1">DS831</strain>
    </source>
</reference>
<reference evidence="1 2" key="2">
    <citation type="submission" date="2015-05" db="EMBL/GenBank/DDBJ databases">
        <title>Distinctive expansion of gene families associated with plant cell wall degradation and secondary metabolism in the genomes of grapevine trunk pathogens.</title>
        <authorList>
            <person name="Lawrence D.P."/>
            <person name="Travadon R."/>
            <person name="Rolshausen P.E."/>
            <person name="Baumgartner K."/>
        </authorList>
    </citation>
    <scope>NUCLEOTIDE SEQUENCE [LARGE SCALE GENOMIC DNA]</scope>
    <source>
        <strain evidence="1">DS831</strain>
    </source>
</reference>
<comment type="caution">
    <text evidence="1">The sequence shown here is derived from an EMBL/GenBank/DDBJ whole genome shotgun (WGS) entry which is preliminary data.</text>
</comment>
<dbReference type="EMBL" id="LAQI01000078">
    <property type="protein sequence ID" value="KKY22269.1"/>
    <property type="molecule type" value="Genomic_DNA"/>
</dbReference>
<organism evidence="1 2">
    <name type="scientific">Diplodia seriata</name>
    <dbReference type="NCBI Taxonomy" id="420778"/>
    <lineage>
        <taxon>Eukaryota</taxon>
        <taxon>Fungi</taxon>
        <taxon>Dikarya</taxon>
        <taxon>Ascomycota</taxon>
        <taxon>Pezizomycotina</taxon>
        <taxon>Dothideomycetes</taxon>
        <taxon>Dothideomycetes incertae sedis</taxon>
        <taxon>Botryosphaeriales</taxon>
        <taxon>Botryosphaeriaceae</taxon>
        <taxon>Diplodia</taxon>
    </lineage>
</organism>
<evidence type="ECO:0000313" key="1">
    <source>
        <dbReference type="EMBL" id="KKY22269.1"/>
    </source>
</evidence>
<name>A0A0G2EIR6_9PEZI</name>
<dbReference type="Proteomes" id="UP000034182">
    <property type="component" value="Unassembled WGS sequence"/>
</dbReference>
<sequence length="282" mass="30994">MFSAVTSALQSMWREVTADLQLPPALQPLVAAASSASTATSTSLVASPPPTHSPINREFLPTPYDVQHARLILVRGLGLPVELVDLVIDSAQYWPAVVGTTTAVGGVSLRSYHGSSSWFDACILRPLPPSTPRPPLAPDVAARIEQLLQRFGPPSSEPFPTFLVGNLLSHDPEDARDFLRSLGWDFVERVERVEVDGEVGERRGVLWKVQTNVVASTDYHVHEGEWRRSNEHYWGVLRGEADGEDRGCGDGLGFVDEMKVGDRFPGWVNDVDEVNVEIRYSV</sequence>
<gene>
    <name evidence="1" type="ORF">UCDDS831_g03828</name>
</gene>
<evidence type="ECO:0000313" key="2">
    <source>
        <dbReference type="Proteomes" id="UP000034182"/>
    </source>
</evidence>
<protein>
    <submittedName>
        <fullName evidence="1">Uncharacterized protein</fullName>
    </submittedName>
</protein>
<accession>A0A0G2EIR6</accession>
<proteinExistence type="predicted"/>